<evidence type="ECO:0000259" key="1">
    <source>
        <dbReference type="Pfam" id="PF04296"/>
    </source>
</evidence>
<dbReference type="InParanoid" id="Q0EZ73"/>
<dbReference type="STRING" id="314344.AL013_00350"/>
<feature type="domain" description="YlxR" evidence="1">
    <location>
        <begin position="9"/>
        <end position="74"/>
    </location>
</feature>
<dbReference type="Gene3D" id="3.30.1330.30">
    <property type="match status" value="1"/>
</dbReference>
<keyword evidence="2" id="KW-0689">Ribosomal protein</keyword>
<dbReference type="InterPro" id="IPR037465">
    <property type="entry name" value="YlxR"/>
</dbReference>
<organism evidence="2 3">
    <name type="scientific">Mariprofundus ferrooxydans PV-1</name>
    <dbReference type="NCBI Taxonomy" id="314345"/>
    <lineage>
        <taxon>Bacteria</taxon>
        <taxon>Pseudomonadati</taxon>
        <taxon>Pseudomonadota</taxon>
        <taxon>Candidatius Mariprofundia</taxon>
        <taxon>Mariprofundales</taxon>
        <taxon>Mariprofundaceae</taxon>
        <taxon>Mariprofundus</taxon>
    </lineage>
</organism>
<keyword evidence="2" id="KW-0687">Ribonucleoprotein</keyword>
<dbReference type="InterPro" id="IPR007393">
    <property type="entry name" value="YlxR_dom"/>
</dbReference>
<dbReference type="Proteomes" id="UP000005297">
    <property type="component" value="Unassembled WGS sequence"/>
</dbReference>
<keyword evidence="3" id="KW-1185">Reference proteome</keyword>
<accession>Q0EZ73</accession>
<dbReference type="Gene3D" id="3.30.1230.10">
    <property type="entry name" value="YlxR-like"/>
    <property type="match status" value="1"/>
</dbReference>
<dbReference type="SUPFAM" id="SSF64376">
    <property type="entry name" value="YlxR-like"/>
    <property type="match status" value="1"/>
</dbReference>
<name>Q0EZ73_9PROT</name>
<sequence>MTESGHPERRCIICRASQPAEQMLRLIVDEDGQIWPDLLHKLPGRGAWHCMSEACLAATNDKRLQVLKRDFSVALPQWNVLSGRITHVLDAQLERMFTRIRRGVATGRDAVMHRLWNNAPVMLLLAGDAGDALTRQVQDAAEKRKQAGHGYTLVLVSDRDWLGRMLGREQVAVAALDSSALAEKLKQYCVWFGRMKVSG</sequence>
<dbReference type="GO" id="GO:0005840">
    <property type="term" value="C:ribosome"/>
    <property type="evidence" value="ECO:0007669"/>
    <property type="project" value="UniProtKB-KW"/>
</dbReference>
<dbReference type="eggNOG" id="COG2740">
    <property type="taxonomic scope" value="Bacteria"/>
</dbReference>
<dbReference type="PANTHER" id="PTHR34215:SF1">
    <property type="entry name" value="YLXR DOMAIN-CONTAINING PROTEIN"/>
    <property type="match status" value="1"/>
</dbReference>
<dbReference type="HOGENOM" id="CLU_091016_2_0_0"/>
<dbReference type="InterPro" id="IPR035931">
    <property type="entry name" value="YlxR-like_sf"/>
</dbReference>
<dbReference type="Pfam" id="PF04296">
    <property type="entry name" value="YlxR"/>
    <property type="match status" value="1"/>
</dbReference>
<dbReference type="AlphaFoldDB" id="Q0EZ73"/>
<evidence type="ECO:0000313" key="2">
    <source>
        <dbReference type="EMBL" id="EAU54551.1"/>
    </source>
</evidence>
<dbReference type="OrthoDB" id="9813251at2"/>
<comment type="caution">
    <text evidence="2">The sequence shown here is derived from an EMBL/GenBank/DDBJ whole genome shotgun (WGS) entry which is preliminary data.</text>
</comment>
<dbReference type="EMBL" id="AATS01000007">
    <property type="protein sequence ID" value="EAU54551.1"/>
    <property type="molecule type" value="Genomic_DNA"/>
</dbReference>
<evidence type="ECO:0000313" key="3">
    <source>
        <dbReference type="Proteomes" id="UP000005297"/>
    </source>
</evidence>
<reference evidence="2 3" key="1">
    <citation type="submission" date="2006-09" db="EMBL/GenBank/DDBJ databases">
        <authorList>
            <person name="Emerson D."/>
            <person name="Ferriera S."/>
            <person name="Johnson J."/>
            <person name="Kravitz S."/>
            <person name="Halpern A."/>
            <person name="Remington K."/>
            <person name="Beeson K."/>
            <person name="Tran B."/>
            <person name="Rogers Y.-H."/>
            <person name="Friedman R."/>
            <person name="Venter J.C."/>
        </authorList>
    </citation>
    <scope>NUCLEOTIDE SEQUENCE [LARGE SCALE GENOMIC DNA]</scope>
    <source>
        <strain evidence="2 3">PV-1</strain>
    </source>
</reference>
<proteinExistence type="predicted"/>
<dbReference type="PANTHER" id="PTHR34215">
    <property type="entry name" value="BLL0784 PROTEIN"/>
    <property type="match status" value="1"/>
</dbReference>
<gene>
    <name evidence="2" type="ORF">SPV1_07646</name>
</gene>
<dbReference type="InterPro" id="IPR029064">
    <property type="entry name" value="Ribosomal_eL30-like_sf"/>
</dbReference>
<protein>
    <submittedName>
        <fullName evidence="2">Ribosomal protein L7Ae family protein</fullName>
    </submittedName>
</protein>